<dbReference type="Proteomes" id="UP000807504">
    <property type="component" value="Unassembled WGS sequence"/>
</dbReference>
<keyword evidence="2" id="KW-1185">Reference proteome</keyword>
<evidence type="ECO:0000313" key="2">
    <source>
        <dbReference type="Proteomes" id="UP000807504"/>
    </source>
</evidence>
<dbReference type="AlphaFoldDB" id="A0A8T0F6C8"/>
<reference evidence="1" key="2">
    <citation type="submission" date="2020-06" db="EMBL/GenBank/DDBJ databases">
        <authorList>
            <person name="Sheffer M."/>
        </authorList>
    </citation>
    <scope>NUCLEOTIDE SEQUENCE</scope>
</reference>
<name>A0A8T0F6C8_ARGBR</name>
<gene>
    <name evidence="1" type="ORF">HNY73_010572</name>
</gene>
<sequence>MPDDVKYAQTHVLFQYIHYTGVTNSFAIKYEHSKEVASRPHNLQSLAVEVTRECLMEYSLREHSFTKSESDNDFSRGNAEICHWKDGIASPVRKAERPHTASVVSYRSTLRSLMNSV</sequence>
<comment type="caution">
    <text evidence="1">The sequence shown here is derived from an EMBL/GenBank/DDBJ whole genome shotgun (WGS) entry which is preliminary data.</text>
</comment>
<reference evidence="1" key="1">
    <citation type="journal article" date="2020" name="bioRxiv">
        <title>Chromosome-level reference genome of the European wasp spider Argiope bruennichi: a resource for studies on range expansion and evolutionary adaptation.</title>
        <authorList>
            <person name="Sheffer M.M."/>
            <person name="Hoppe A."/>
            <person name="Krehenwinkel H."/>
            <person name="Uhl G."/>
            <person name="Kuss A.W."/>
            <person name="Jensen L."/>
            <person name="Jensen C."/>
            <person name="Gillespie R.G."/>
            <person name="Hoff K.J."/>
            <person name="Prost S."/>
        </authorList>
    </citation>
    <scope>NUCLEOTIDE SEQUENCE</scope>
</reference>
<dbReference type="EMBL" id="JABXBU010000030">
    <property type="protein sequence ID" value="KAF8784969.1"/>
    <property type="molecule type" value="Genomic_DNA"/>
</dbReference>
<protein>
    <submittedName>
        <fullName evidence="1">Uncharacterized protein</fullName>
    </submittedName>
</protein>
<proteinExistence type="predicted"/>
<organism evidence="1 2">
    <name type="scientific">Argiope bruennichi</name>
    <name type="common">Wasp spider</name>
    <name type="synonym">Aranea bruennichi</name>
    <dbReference type="NCBI Taxonomy" id="94029"/>
    <lineage>
        <taxon>Eukaryota</taxon>
        <taxon>Metazoa</taxon>
        <taxon>Ecdysozoa</taxon>
        <taxon>Arthropoda</taxon>
        <taxon>Chelicerata</taxon>
        <taxon>Arachnida</taxon>
        <taxon>Araneae</taxon>
        <taxon>Araneomorphae</taxon>
        <taxon>Entelegynae</taxon>
        <taxon>Araneoidea</taxon>
        <taxon>Araneidae</taxon>
        <taxon>Argiope</taxon>
    </lineage>
</organism>
<accession>A0A8T0F6C8</accession>
<evidence type="ECO:0000313" key="1">
    <source>
        <dbReference type="EMBL" id="KAF8784969.1"/>
    </source>
</evidence>